<dbReference type="InterPro" id="IPR023885">
    <property type="entry name" value="4Fe4S-binding_SPASM_dom"/>
</dbReference>
<feature type="domain" description="Radical SAM core" evidence="8">
    <location>
        <begin position="25"/>
        <end position="262"/>
    </location>
</feature>
<sequence length="354" mass="40926">MIQQLRRRLAPYYEQFFSFWPMGFSPFPTNVMFELLYGCNLNCTYCYLRIEETVKKIKTRPMLLTDQVLKIIDQIPSLTSLSFSGGEIMLHKDIIKILTHAKKNHRVGIISNLTLNTPWHNRQLINLKLDTLMTSLDGYNAQIHDKGRGKGNFAKTINNLKDIQAQKQKLNSPFPTLTINSMILPHNLDQMTKMVKLASDLHINWLNFQLIDPSIDRSGYDLHDDLSHLKGDNRQHLPKINKIKLKNSLTNTLNLAHNLGLKVTFSPQLSTPDILTYYSGKIDLNQIYCHRVFHLTRISPYGDLYPCFNYKIGSLLDASFMTLWNSKKYRLFRQQIKKGALKAQCVGCCHLKLK</sequence>
<dbReference type="Pfam" id="PF13186">
    <property type="entry name" value="SPASM"/>
    <property type="match status" value="1"/>
</dbReference>
<evidence type="ECO:0000256" key="6">
    <source>
        <dbReference type="ARBA" id="ARBA00023004"/>
    </source>
</evidence>
<keyword evidence="5" id="KW-0560">Oxidoreductase</keyword>
<dbReference type="SFLD" id="SFLDG01067">
    <property type="entry name" value="SPASM/twitch_domain_containing"/>
    <property type="match status" value="1"/>
</dbReference>
<dbReference type="AlphaFoldDB" id="A0A2M7VKG9"/>
<keyword evidence="4" id="KW-0479">Metal-binding</keyword>
<dbReference type="InterPro" id="IPR000385">
    <property type="entry name" value="MoaA_NifB_PqqE_Fe-S-bd_CS"/>
</dbReference>
<dbReference type="InterPro" id="IPR050377">
    <property type="entry name" value="Radical_SAM_PqqE_MftC-like"/>
</dbReference>
<keyword evidence="3" id="KW-0949">S-adenosyl-L-methionine</keyword>
<dbReference type="PANTHER" id="PTHR11228:SF7">
    <property type="entry name" value="PQQA PEPTIDE CYCLASE"/>
    <property type="match status" value="1"/>
</dbReference>
<dbReference type="EMBL" id="PFPS01000056">
    <property type="protein sequence ID" value="PJA02337.1"/>
    <property type="molecule type" value="Genomic_DNA"/>
</dbReference>
<dbReference type="CDD" id="cd21109">
    <property type="entry name" value="SPASM"/>
    <property type="match status" value="1"/>
</dbReference>
<dbReference type="PROSITE" id="PS01305">
    <property type="entry name" value="MOAA_NIFB_PQQE"/>
    <property type="match status" value="1"/>
</dbReference>
<dbReference type="InterPro" id="IPR058240">
    <property type="entry name" value="rSAM_sf"/>
</dbReference>
<accession>A0A2M7VKG9</accession>
<evidence type="ECO:0000256" key="7">
    <source>
        <dbReference type="ARBA" id="ARBA00023014"/>
    </source>
</evidence>
<gene>
    <name evidence="9" type="ORF">COX73_01320</name>
</gene>
<keyword evidence="7" id="KW-0411">Iron-sulfur</keyword>
<comment type="caution">
    <text evidence="9">The sequence shown here is derived from an EMBL/GenBank/DDBJ whole genome shotgun (WGS) entry which is preliminary data.</text>
</comment>
<dbReference type="PROSITE" id="PS51918">
    <property type="entry name" value="RADICAL_SAM"/>
    <property type="match status" value="1"/>
</dbReference>
<dbReference type="GO" id="GO:0016491">
    <property type="term" value="F:oxidoreductase activity"/>
    <property type="evidence" value="ECO:0007669"/>
    <property type="project" value="UniProtKB-KW"/>
</dbReference>
<protein>
    <recommendedName>
        <fullName evidence="8">Radical SAM core domain-containing protein</fullName>
    </recommendedName>
</protein>
<evidence type="ECO:0000256" key="2">
    <source>
        <dbReference type="ARBA" id="ARBA00022485"/>
    </source>
</evidence>
<evidence type="ECO:0000256" key="1">
    <source>
        <dbReference type="ARBA" id="ARBA00001966"/>
    </source>
</evidence>
<evidence type="ECO:0000256" key="5">
    <source>
        <dbReference type="ARBA" id="ARBA00023002"/>
    </source>
</evidence>
<keyword evidence="6" id="KW-0408">Iron</keyword>
<name>A0A2M7VKG9_9BACT</name>
<evidence type="ECO:0000313" key="10">
    <source>
        <dbReference type="Proteomes" id="UP000231469"/>
    </source>
</evidence>
<keyword evidence="2" id="KW-0004">4Fe-4S</keyword>
<evidence type="ECO:0000259" key="8">
    <source>
        <dbReference type="PROSITE" id="PS51918"/>
    </source>
</evidence>
<dbReference type="CDD" id="cd01335">
    <property type="entry name" value="Radical_SAM"/>
    <property type="match status" value="1"/>
</dbReference>
<dbReference type="InterPro" id="IPR007197">
    <property type="entry name" value="rSAM"/>
</dbReference>
<dbReference type="GO" id="GO:0051539">
    <property type="term" value="F:4 iron, 4 sulfur cluster binding"/>
    <property type="evidence" value="ECO:0007669"/>
    <property type="project" value="UniProtKB-KW"/>
</dbReference>
<organism evidence="9 10">
    <name type="scientific">bacterium (Candidatus Gribaldobacteria) CG_4_10_14_0_2_um_filter_36_18</name>
    <dbReference type="NCBI Taxonomy" id="2014264"/>
    <lineage>
        <taxon>Bacteria</taxon>
        <taxon>Candidatus Gribaldobacteria</taxon>
    </lineage>
</organism>
<reference evidence="10" key="1">
    <citation type="submission" date="2017-09" db="EMBL/GenBank/DDBJ databases">
        <title>Depth-based differentiation of microbial function through sediment-hosted aquifers and enrichment of novel symbionts in the deep terrestrial subsurface.</title>
        <authorList>
            <person name="Probst A.J."/>
            <person name="Ladd B."/>
            <person name="Jarett J.K."/>
            <person name="Geller-Mcgrath D.E."/>
            <person name="Sieber C.M.K."/>
            <person name="Emerson J.B."/>
            <person name="Anantharaman K."/>
            <person name="Thomas B.C."/>
            <person name="Malmstrom R."/>
            <person name="Stieglmeier M."/>
            <person name="Klingl A."/>
            <person name="Woyke T."/>
            <person name="Ryan C.M."/>
            <person name="Banfield J.F."/>
        </authorList>
    </citation>
    <scope>NUCLEOTIDE SEQUENCE [LARGE SCALE GENOMIC DNA]</scope>
</reference>
<dbReference type="PANTHER" id="PTHR11228">
    <property type="entry name" value="RADICAL SAM DOMAIN PROTEIN"/>
    <property type="match status" value="1"/>
</dbReference>
<proteinExistence type="predicted"/>
<evidence type="ECO:0000256" key="3">
    <source>
        <dbReference type="ARBA" id="ARBA00022691"/>
    </source>
</evidence>
<dbReference type="GO" id="GO:0046872">
    <property type="term" value="F:metal ion binding"/>
    <property type="evidence" value="ECO:0007669"/>
    <property type="project" value="UniProtKB-KW"/>
</dbReference>
<comment type="cofactor">
    <cofactor evidence="1">
        <name>[4Fe-4S] cluster</name>
        <dbReference type="ChEBI" id="CHEBI:49883"/>
    </cofactor>
</comment>
<dbReference type="Gene3D" id="3.20.20.70">
    <property type="entry name" value="Aldolase class I"/>
    <property type="match status" value="1"/>
</dbReference>
<dbReference type="Proteomes" id="UP000231469">
    <property type="component" value="Unassembled WGS sequence"/>
</dbReference>
<evidence type="ECO:0000256" key="4">
    <source>
        <dbReference type="ARBA" id="ARBA00022723"/>
    </source>
</evidence>
<dbReference type="SFLD" id="SFLDS00029">
    <property type="entry name" value="Radical_SAM"/>
    <property type="match status" value="1"/>
</dbReference>
<dbReference type="InterPro" id="IPR013785">
    <property type="entry name" value="Aldolase_TIM"/>
</dbReference>
<dbReference type="SUPFAM" id="SSF102114">
    <property type="entry name" value="Radical SAM enzymes"/>
    <property type="match status" value="1"/>
</dbReference>
<evidence type="ECO:0000313" key="9">
    <source>
        <dbReference type="EMBL" id="PJA02337.1"/>
    </source>
</evidence>
<dbReference type="Pfam" id="PF04055">
    <property type="entry name" value="Radical_SAM"/>
    <property type="match status" value="1"/>
</dbReference>